<dbReference type="SUPFAM" id="SSF56672">
    <property type="entry name" value="DNA/RNA polymerases"/>
    <property type="match status" value="1"/>
</dbReference>
<dbReference type="Proteomes" id="UP000887159">
    <property type="component" value="Unassembled WGS sequence"/>
</dbReference>
<reference evidence="2" key="1">
    <citation type="submission" date="2020-08" db="EMBL/GenBank/DDBJ databases">
        <title>Multicomponent nature underlies the extraordinary mechanical properties of spider dragline silk.</title>
        <authorList>
            <person name="Kono N."/>
            <person name="Nakamura H."/>
            <person name="Mori M."/>
            <person name="Yoshida Y."/>
            <person name="Ohtoshi R."/>
            <person name="Malay A.D."/>
            <person name="Moran D.A.P."/>
            <person name="Tomita M."/>
            <person name="Numata K."/>
            <person name="Arakawa K."/>
        </authorList>
    </citation>
    <scope>NUCLEOTIDE SEQUENCE</scope>
</reference>
<evidence type="ECO:0000313" key="2">
    <source>
        <dbReference type="EMBL" id="GFX93527.1"/>
    </source>
</evidence>
<dbReference type="InterPro" id="IPR000477">
    <property type="entry name" value="RT_dom"/>
</dbReference>
<keyword evidence="3" id="KW-1185">Reference proteome</keyword>
<dbReference type="AlphaFoldDB" id="A0A8X6V3A5"/>
<dbReference type="Pfam" id="PF00078">
    <property type="entry name" value="RVT_1"/>
    <property type="match status" value="1"/>
</dbReference>
<evidence type="ECO:0000313" key="3">
    <source>
        <dbReference type="Proteomes" id="UP000887159"/>
    </source>
</evidence>
<dbReference type="EMBL" id="BMAU01021174">
    <property type="protein sequence ID" value="GFX93527.1"/>
    <property type="molecule type" value="Genomic_DNA"/>
</dbReference>
<organism evidence="2 3">
    <name type="scientific">Trichonephila clavipes</name>
    <name type="common">Golden silk orbweaver</name>
    <name type="synonym">Nephila clavipes</name>
    <dbReference type="NCBI Taxonomy" id="2585209"/>
    <lineage>
        <taxon>Eukaryota</taxon>
        <taxon>Metazoa</taxon>
        <taxon>Ecdysozoa</taxon>
        <taxon>Arthropoda</taxon>
        <taxon>Chelicerata</taxon>
        <taxon>Arachnida</taxon>
        <taxon>Araneae</taxon>
        <taxon>Araneomorphae</taxon>
        <taxon>Entelegynae</taxon>
        <taxon>Araneoidea</taxon>
        <taxon>Nephilidae</taxon>
        <taxon>Trichonephila</taxon>
    </lineage>
</organism>
<accession>A0A8X6V3A5</accession>
<name>A0A8X6V3A5_TRICX</name>
<comment type="caution">
    <text evidence="2">The sequence shown here is derived from an EMBL/GenBank/DDBJ whole genome shotgun (WGS) entry which is preliminary data.</text>
</comment>
<dbReference type="InterPro" id="IPR043128">
    <property type="entry name" value="Rev_trsase/Diguanyl_cyclase"/>
</dbReference>
<dbReference type="PANTHER" id="PTHR24559:SF444">
    <property type="entry name" value="REVERSE TRANSCRIPTASE DOMAIN-CONTAINING PROTEIN"/>
    <property type="match status" value="1"/>
</dbReference>
<proteinExistence type="predicted"/>
<dbReference type="CDD" id="cd01647">
    <property type="entry name" value="RT_LTR"/>
    <property type="match status" value="1"/>
</dbReference>
<dbReference type="Gene3D" id="3.30.70.270">
    <property type="match status" value="1"/>
</dbReference>
<feature type="domain" description="Reverse transcriptase" evidence="1">
    <location>
        <begin position="48"/>
        <end position="145"/>
    </location>
</feature>
<dbReference type="PANTHER" id="PTHR24559">
    <property type="entry name" value="TRANSPOSON TY3-I GAG-POL POLYPROTEIN"/>
    <property type="match status" value="1"/>
</dbReference>
<gene>
    <name evidence="2" type="primary">pol</name>
    <name evidence="2" type="ORF">TNCV_1094671</name>
</gene>
<dbReference type="InterPro" id="IPR043502">
    <property type="entry name" value="DNA/RNA_pol_sf"/>
</dbReference>
<dbReference type="Gene3D" id="3.10.10.10">
    <property type="entry name" value="HIV Type 1 Reverse Transcriptase, subunit A, domain 1"/>
    <property type="match status" value="1"/>
</dbReference>
<dbReference type="InterPro" id="IPR053134">
    <property type="entry name" value="RNA-dir_DNA_polymerase"/>
</dbReference>
<protein>
    <submittedName>
        <fullName evidence="2">Retrovirus-related Pol polyprotein from transposon 297</fullName>
    </submittedName>
</protein>
<evidence type="ECO:0000259" key="1">
    <source>
        <dbReference type="Pfam" id="PF00078"/>
    </source>
</evidence>
<sequence length="145" mass="16874">MRVKVYLQNRQEKSMYSWTEMRKQIEELLRQNVIEECESPYTTPVVLVPKPNGKVRLCVDYRKLNSVTKVDAYPLPRMDDLLNEATPTSFMSTIDLQSGCHQVKVADVDLDKSAFVCPFGTYRYLRMPFGLRNAPATFQRLIDKF</sequence>
<dbReference type="GO" id="GO:0071897">
    <property type="term" value="P:DNA biosynthetic process"/>
    <property type="evidence" value="ECO:0007669"/>
    <property type="project" value="UniProtKB-ARBA"/>
</dbReference>